<keyword evidence="11 12" id="KW-0472">Membrane</keyword>
<sequence>MLARALSRPGRLLIVVLVVYGFMWIKGWPRYYDDEELPPSLRPQKGSSLGPHRVGHDHLVVSISTTATDVYTKLAPSLGYMFPEDWDPTLIFGDLQMNVGVWPIFDVLFGYPRDFLVANKELERYRQQIDFARRSIPLQYTRKRDPAEEAEVQLALNKYKILQAMGRAWDYRPDRSWYAFVDDDTFVERVNTLDWLAQYNPKSKWFFGNPPVSGVPDGFAAGGNSFILSLGAMKELFKERGHVVKSWQSHIITYPSAFDLITAVLKAELNLSLTAAWPGISGFDPSTVPFSPALWCERVLMMHRVPHDLNSDLFLMRKNRTDHHIDKPLLYADLWERFMAPEDMRANRSDWDNLSSDSSNARWNILFESDDPNDGHAPNGEANPEACEASCDKSEYCMQWSYSSIKMKNWNENGETKCHLSSSMRFGRFAPPQEIEIDDGKGRDTVMWRSGWRKGVFADWARHQRCKNPAH</sequence>
<name>A0A7U2F2N9_PHANO</name>
<evidence type="ECO:0000313" key="14">
    <source>
        <dbReference type="EMBL" id="QRC97371.1"/>
    </source>
</evidence>
<comment type="subcellular location">
    <subcellularLocation>
        <location evidence="1">Membrane</location>
        <topology evidence="1">Single-pass type II membrane protein</topology>
    </subcellularLocation>
</comment>
<dbReference type="Gene3D" id="3.90.550.50">
    <property type="match status" value="1"/>
</dbReference>
<evidence type="ECO:0000256" key="4">
    <source>
        <dbReference type="ARBA" id="ARBA00012557"/>
    </source>
</evidence>
<evidence type="ECO:0000259" key="13">
    <source>
        <dbReference type="Pfam" id="PF02434"/>
    </source>
</evidence>
<organism evidence="14 15">
    <name type="scientific">Phaeosphaeria nodorum (strain SN15 / ATCC MYA-4574 / FGSC 10173)</name>
    <name type="common">Glume blotch fungus</name>
    <name type="synonym">Parastagonospora nodorum</name>
    <dbReference type="NCBI Taxonomy" id="321614"/>
    <lineage>
        <taxon>Eukaryota</taxon>
        <taxon>Fungi</taxon>
        <taxon>Dikarya</taxon>
        <taxon>Ascomycota</taxon>
        <taxon>Pezizomycotina</taxon>
        <taxon>Dothideomycetes</taxon>
        <taxon>Pleosporomycetidae</taxon>
        <taxon>Pleosporales</taxon>
        <taxon>Pleosporineae</taxon>
        <taxon>Phaeosphaeriaceae</taxon>
        <taxon>Parastagonospora</taxon>
    </lineage>
</organism>
<comment type="pathway">
    <text evidence="2">Protein modification; protein glycosylation.</text>
</comment>
<feature type="transmembrane region" description="Helical" evidence="12">
    <location>
        <begin position="12"/>
        <end position="32"/>
    </location>
</feature>
<evidence type="ECO:0000256" key="8">
    <source>
        <dbReference type="ARBA" id="ARBA00022741"/>
    </source>
</evidence>
<keyword evidence="15" id="KW-1185">Reference proteome</keyword>
<dbReference type="OrthoDB" id="414175at2759"/>
<keyword evidence="7 12" id="KW-0812">Transmembrane</keyword>
<evidence type="ECO:0000256" key="5">
    <source>
        <dbReference type="ARBA" id="ARBA00022676"/>
    </source>
</evidence>
<evidence type="ECO:0000256" key="11">
    <source>
        <dbReference type="ARBA" id="ARBA00023136"/>
    </source>
</evidence>
<dbReference type="RefSeq" id="XP_001799155.1">
    <property type="nucleotide sequence ID" value="XM_001799103.1"/>
</dbReference>
<feature type="domain" description="Fringe-like glycosyltransferase" evidence="13">
    <location>
        <begin position="163"/>
        <end position="246"/>
    </location>
</feature>
<dbReference type="VEuPathDB" id="FungiDB:JI435_088510"/>
<keyword evidence="8" id="KW-0547">Nucleotide-binding</keyword>
<evidence type="ECO:0000256" key="12">
    <source>
        <dbReference type="SAM" id="Phobius"/>
    </source>
</evidence>
<evidence type="ECO:0000256" key="7">
    <source>
        <dbReference type="ARBA" id="ARBA00022692"/>
    </source>
</evidence>
<evidence type="ECO:0000256" key="6">
    <source>
        <dbReference type="ARBA" id="ARBA00022679"/>
    </source>
</evidence>
<keyword evidence="10 12" id="KW-1133">Transmembrane helix</keyword>
<reference evidence="15" key="1">
    <citation type="journal article" date="2021" name="BMC Genomics">
        <title>Chromosome-level genome assembly and manually-curated proteome of model necrotroph Parastagonospora nodorum Sn15 reveals a genome-wide trove of candidate effector homologs, and redundancy of virulence-related functions within an accessory chromosome.</title>
        <authorList>
            <person name="Bertazzoni S."/>
            <person name="Jones D.A.B."/>
            <person name="Phan H.T."/>
            <person name="Tan K.-C."/>
            <person name="Hane J.K."/>
        </authorList>
    </citation>
    <scope>NUCLEOTIDE SEQUENCE [LARGE SCALE GENOMIC DNA]</scope>
    <source>
        <strain evidence="15">SN15 / ATCC MYA-4574 / FGSC 10173)</strain>
    </source>
</reference>
<dbReference type="InterPro" id="IPR026050">
    <property type="entry name" value="C1GALT1/C1GALT1_chp1"/>
</dbReference>
<dbReference type="Proteomes" id="UP000663193">
    <property type="component" value="Chromosome 7"/>
</dbReference>
<evidence type="ECO:0000256" key="10">
    <source>
        <dbReference type="ARBA" id="ARBA00022989"/>
    </source>
</evidence>
<evidence type="ECO:0000256" key="9">
    <source>
        <dbReference type="ARBA" id="ARBA00022968"/>
    </source>
</evidence>
<keyword evidence="6" id="KW-0808">Transferase</keyword>
<keyword evidence="5" id="KW-0328">Glycosyltransferase</keyword>
<evidence type="ECO:0000256" key="2">
    <source>
        <dbReference type="ARBA" id="ARBA00004922"/>
    </source>
</evidence>
<dbReference type="InterPro" id="IPR003378">
    <property type="entry name" value="Fringe-like_glycosylTrfase"/>
</dbReference>
<evidence type="ECO:0000256" key="3">
    <source>
        <dbReference type="ARBA" id="ARBA00006462"/>
    </source>
</evidence>
<accession>A0A7U2F2N9</accession>
<dbReference type="GO" id="GO:0016263">
    <property type="term" value="F:glycoprotein-N-acetylgalactosamine 3-beta-galactosyltransferase activity"/>
    <property type="evidence" value="ECO:0007669"/>
    <property type="project" value="UniProtKB-EC"/>
</dbReference>
<dbReference type="EMBL" id="CP069029">
    <property type="protein sequence ID" value="QRC97371.1"/>
    <property type="molecule type" value="Genomic_DNA"/>
</dbReference>
<dbReference type="AlphaFoldDB" id="A0A7U2F2N9"/>
<proteinExistence type="inferred from homology"/>
<dbReference type="PANTHER" id="PTHR23033:SF40">
    <property type="entry name" value="APPLE DOMAIN-CONTAINING PROTEIN"/>
    <property type="match status" value="1"/>
</dbReference>
<keyword evidence="9" id="KW-0735">Signal-anchor</keyword>
<dbReference type="EC" id="2.4.1.122" evidence="4"/>
<comment type="similarity">
    <text evidence="3">Belongs to the glycosyltransferase 31 family. Beta3-Gal-T subfamily.</text>
</comment>
<dbReference type="PANTHER" id="PTHR23033">
    <property type="entry name" value="BETA1,3-GALACTOSYLTRANSFERASE"/>
    <property type="match status" value="1"/>
</dbReference>
<dbReference type="Pfam" id="PF02434">
    <property type="entry name" value="Fringe"/>
    <property type="match status" value="1"/>
</dbReference>
<gene>
    <name evidence="14" type="ORF">JI435_088510</name>
</gene>
<dbReference type="KEGG" id="pno:SNOG_08851"/>
<dbReference type="GO" id="GO:0016020">
    <property type="term" value="C:membrane"/>
    <property type="evidence" value="ECO:0007669"/>
    <property type="project" value="UniProtKB-SubCell"/>
</dbReference>
<evidence type="ECO:0000313" key="15">
    <source>
        <dbReference type="Proteomes" id="UP000663193"/>
    </source>
</evidence>
<dbReference type="GO" id="GO:0000166">
    <property type="term" value="F:nucleotide binding"/>
    <property type="evidence" value="ECO:0007669"/>
    <property type="project" value="UniProtKB-KW"/>
</dbReference>
<evidence type="ECO:0000256" key="1">
    <source>
        <dbReference type="ARBA" id="ARBA00004606"/>
    </source>
</evidence>
<protein>
    <recommendedName>
        <fullName evidence="4">N-acetylgalactosaminide beta-1,3-galactosyltransferase</fullName>
        <ecNumber evidence="4">2.4.1.122</ecNumber>
    </recommendedName>
</protein>